<proteinExistence type="predicted"/>
<reference evidence="1 2" key="2">
    <citation type="journal article" date="2022" name="Mol. Ecol. Resour.">
        <title>The genomes of chicory, endive, great burdock and yacon provide insights into Asteraceae paleo-polyploidization history and plant inulin production.</title>
        <authorList>
            <person name="Fan W."/>
            <person name="Wang S."/>
            <person name="Wang H."/>
            <person name="Wang A."/>
            <person name="Jiang F."/>
            <person name="Liu H."/>
            <person name="Zhao H."/>
            <person name="Xu D."/>
            <person name="Zhang Y."/>
        </authorList>
    </citation>
    <scope>NUCLEOTIDE SEQUENCE [LARGE SCALE GENOMIC DNA]</scope>
    <source>
        <strain evidence="2">cv. Niubang</strain>
    </source>
</reference>
<dbReference type="EMBL" id="CM042056">
    <property type="protein sequence ID" value="KAI3696825.1"/>
    <property type="molecule type" value="Genomic_DNA"/>
</dbReference>
<evidence type="ECO:0000313" key="2">
    <source>
        <dbReference type="Proteomes" id="UP001055879"/>
    </source>
</evidence>
<gene>
    <name evidence="1" type="ORF">L6452_29401</name>
</gene>
<organism evidence="1 2">
    <name type="scientific">Arctium lappa</name>
    <name type="common">Greater burdock</name>
    <name type="synonym">Lappa major</name>
    <dbReference type="NCBI Taxonomy" id="4217"/>
    <lineage>
        <taxon>Eukaryota</taxon>
        <taxon>Viridiplantae</taxon>
        <taxon>Streptophyta</taxon>
        <taxon>Embryophyta</taxon>
        <taxon>Tracheophyta</taxon>
        <taxon>Spermatophyta</taxon>
        <taxon>Magnoliopsida</taxon>
        <taxon>eudicotyledons</taxon>
        <taxon>Gunneridae</taxon>
        <taxon>Pentapetalae</taxon>
        <taxon>asterids</taxon>
        <taxon>campanulids</taxon>
        <taxon>Asterales</taxon>
        <taxon>Asteraceae</taxon>
        <taxon>Carduoideae</taxon>
        <taxon>Cardueae</taxon>
        <taxon>Arctiinae</taxon>
        <taxon>Arctium</taxon>
    </lineage>
</organism>
<evidence type="ECO:0000313" key="1">
    <source>
        <dbReference type="EMBL" id="KAI3696825.1"/>
    </source>
</evidence>
<reference evidence="2" key="1">
    <citation type="journal article" date="2022" name="Mol. Ecol. Resour.">
        <title>The genomes of chicory, endive, great burdock and yacon provide insights into Asteraceae palaeo-polyploidization history and plant inulin production.</title>
        <authorList>
            <person name="Fan W."/>
            <person name="Wang S."/>
            <person name="Wang H."/>
            <person name="Wang A."/>
            <person name="Jiang F."/>
            <person name="Liu H."/>
            <person name="Zhao H."/>
            <person name="Xu D."/>
            <person name="Zhang Y."/>
        </authorList>
    </citation>
    <scope>NUCLEOTIDE SEQUENCE [LARGE SCALE GENOMIC DNA]</scope>
    <source>
        <strain evidence="2">cv. Niubang</strain>
    </source>
</reference>
<keyword evidence="2" id="KW-1185">Reference proteome</keyword>
<name>A0ACB8ZHN6_ARCLA</name>
<dbReference type="Proteomes" id="UP001055879">
    <property type="component" value="Linkage Group LG10"/>
</dbReference>
<sequence length="232" mass="25823">MEVEKTSETSEIGDRRNTTEQPPLQSPLTTEERRKKRLTVMVAVDESDVSLYALKWTLENLFNKPAAAAATPSPDTGEEIPVVETDLEQGMITVVHVIQPFQRYAVPTETSMYASSAMVESIRKAQRENAAGLLSRALKICKEMKIKAETLILEGNPKELICQAVEQMHFDLLVVGSRGLGTITRAFLGSISDFCAHHAQCPTLIVKPPRKLIEAYHPLPYLNTELKQTSLF</sequence>
<protein>
    <submittedName>
        <fullName evidence="1">Uncharacterized protein</fullName>
    </submittedName>
</protein>
<comment type="caution">
    <text evidence="1">The sequence shown here is derived from an EMBL/GenBank/DDBJ whole genome shotgun (WGS) entry which is preliminary data.</text>
</comment>
<accession>A0ACB8ZHN6</accession>